<proteinExistence type="predicted"/>
<accession>A0A415S9T0</accession>
<sequence length="71" mass="8153">MDEHMYRKNIEVGMKVEIVLKKDQKTGVLTTGTVKKILTKKNIHTRGIKVMLSDGKVGRVKHLFNRDCTIE</sequence>
<dbReference type="Pfam" id="PF09962">
    <property type="entry name" value="DUF2196"/>
    <property type="match status" value="1"/>
</dbReference>
<dbReference type="EMBL" id="JAJBNC010000011">
    <property type="protein sequence ID" value="MCB5493697.1"/>
    <property type="molecule type" value="Genomic_DNA"/>
</dbReference>
<dbReference type="EMBL" id="QRQE01000019">
    <property type="protein sequence ID" value="RHM76122.1"/>
    <property type="molecule type" value="Genomic_DNA"/>
</dbReference>
<evidence type="ECO:0000313" key="2">
    <source>
        <dbReference type="EMBL" id="RHM76122.1"/>
    </source>
</evidence>
<dbReference type="Proteomes" id="UP000285610">
    <property type="component" value="Unassembled WGS sequence"/>
</dbReference>
<dbReference type="NCBIfam" id="TIGR03833">
    <property type="entry name" value="YwbE family protein"/>
    <property type="match status" value="1"/>
</dbReference>
<gene>
    <name evidence="2" type="ORF">DWZ50_09015</name>
    <name evidence="1" type="ORF">LIQ10_08080</name>
</gene>
<dbReference type="PANTHER" id="PTHR40069:SF1">
    <property type="entry name" value="YWBE PROTEIN"/>
    <property type="match status" value="1"/>
</dbReference>
<dbReference type="AlphaFoldDB" id="A0A415S9T0"/>
<evidence type="ECO:0000313" key="1">
    <source>
        <dbReference type="EMBL" id="MCB5493697.1"/>
    </source>
</evidence>
<dbReference type="RefSeq" id="WP_004614318.1">
    <property type="nucleotide sequence ID" value="NZ_BAABXJ010000002.1"/>
</dbReference>
<dbReference type="Proteomes" id="UP001297422">
    <property type="component" value="Unassembled WGS sequence"/>
</dbReference>
<dbReference type="PANTHER" id="PTHR40069">
    <property type="entry name" value="YWBE PROTEIN"/>
    <property type="match status" value="1"/>
</dbReference>
<evidence type="ECO:0000313" key="3">
    <source>
        <dbReference type="Proteomes" id="UP000285610"/>
    </source>
</evidence>
<reference evidence="2 3" key="1">
    <citation type="submission" date="2018-08" db="EMBL/GenBank/DDBJ databases">
        <title>A genome reference for cultivated species of the human gut microbiota.</title>
        <authorList>
            <person name="Zou Y."/>
            <person name="Xue W."/>
            <person name="Luo G."/>
        </authorList>
    </citation>
    <scope>NUCLEOTIDE SEQUENCE [LARGE SCALE GENOMIC DNA]</scope>
    <source>
        <strain evidence="2 3">AF33-12</strain>
    </source>
</reference>
<reference evidence="1" key="2">
    <citation type="submission" date="2021-10" db="EMBL/GenBank/DDBJ databases">
        <title>Collection of gut derived symbiotic bacterial strains cultured from healthy donors.</title>
        <authorList>
            <person name="Lin H."/>
            <person name="Littmann E."/>
            <person name="Claire K."/>
            <person name="Pamer E."/>
        </authorList>
    </citation>
    <scope>NUCLEOTIDE SEQUENCE</scope>
    <source>
        <strain evidence="1">MSK.23.4</strain>
    </source>
</reference>
<comment type="caution">
    <text evidence="2">The sequence shown here is derived from an EMBL/GenBank/DDBJ whole genome shotgun (WGS) entry which is preliminary data.</text>
</comment>
<name>A0A415S9T0_MEDGN</name>
<protein>
    <submittedName>
        <fullName evidence="2">YwbE family protein</fullName>
    </submittedName>
</protein>
<dbReference type="InterPro" id="IPR019240">
    <property type="entry name" value="DUF2196"/>
</dbReference>
<organism evidence="2 3">
    <name type="scientific">Mediterraneibacter gnavus</name>
    <name type="common">Ruminococcus gnavus</name>
    <dbReference type="NCBI Taxonomy" id="33038"/>
    <lineage>
        <taxon>Bacteria</taxon>
        <taxon>Bacillati</taxon>
        <taxon>Bacillota</taxon>
        <taxon>Clostridia</taxon>
        <taxon>Lachnospirales</taxon>
        <taxon>Lachnospiraceae</taxon>
        <taxon>Mediterraneibacter</taxon>
    </lineage>
</organism>